<feature type="non-terminal residue" evidence="1">
    <location>
        <position position="1"/>
    </location>
</feature>
<feature type="non-terminal residue" evidence="1">
    <location>
        <position position="21"/>
    </location>
</feature>
<evidence type="ECO:0000313" key="2">
    <source>
        <dbReference type="Proteomes" id="UP000234681"/>
    </source>
</evidence>
<accession>A6JNX4</accession>
<dbReference type="AlphaFoldDB" id="A6JNX4"/>
<gene>
    <name evidence="1" type="ORF">rCG_31813</name>
</gene>
<dbReference type="Proteomes" id="UP000234681">
    <property type="component" value="Chromosome 8"/>
</dbReference>
<name>A6JNX4_RAT</name>
<reference evidence="1 2" key="1">
    <citation type="submission" date="2005-09" db="EMBL/GenBank/DDBJ databases">
        <authorList>
            <person name="Mural R.J."/>
            <person name="Li P.W."/>
            <person name="Adams M.D."/>
            <person name="Amanatides P.G."/>
            <person name="Baden-Tillson H."/>
            <person name="Barnstead M."/>
            <person name="Chin S.H."/>
            <person name="Dew I."/>
            <person name="Evans C.A."/>
            <person name="Ferriera S."/>
            <person name="Flanigan M."/>
            <person name="Fosler C."/>
            <person name="Glodek A."/>
            <person name="Gu Z."/>
            <person name="Holt R.A."/>
            <person name="Jennings D."/>
            <person name="Kraft C.L."/>
            <person name="Lu F."/>
            <person name="Nguyen T."/>
            <person name="Nusskern D.R."/>
            <person name="Pfannkoch C.M."/>
            <person name="Sitter C."/>
            <person name="Sutton G.G."/>
            <person name="Venter J.C."/>
            <person name="Wang Z."/>
            <person name="Woodage T."/>
            <person name="Zheng X.H."/>
            <person name="Zhong F."/>
        </authorList>
    </citation>
    <scope>NUCLEOTIDE SEQUENCE [LARGE SCALE GENOMIC DNA]</scope>
    <source>
        <strain>BN</strain>
        <strain evidence="2">Sprague-Dawley</strain>
    </source>
</reference>
<proteinExistence type="predicted"/>
<sequence length="21" mass="2308">VKSYIHLPPARETGVRWGAGI</sequence>
<protein>
    <submittedName>
        <fullName evidence="1">RCG31813</fullName>
    </submittedName>
</protein>
<organism evidence="1 2">
    <name type="scientific">Rattus norvegicus</name>
    <name type="common">Rat</name>
    <dbReference type="NCBI Taxonomy" id="10116"/>
    <lineage>
        <taxon>Eukaryota</taxon>
        <taxon>Metazoa</taxon>
        <taxon>Chordata</taxon>
        <taxon>Craniata</taxon>
        <taxon>Vertebrata</taxon>
        <taxon>Euteleostomi</taxon>
        <taxon>Mammalia</taxon>
        <taxon>Eutheria</taxon>
        <taxon>Euarchontoglires</taxon>
        <taxon>Glires</taxon>
        <taxon>Rodentia</taxon>
        <taxon>Myomorpha</taxon>
        <taxon>Muroidea</taxon>
        <taxon>Muridae</taxon>
        <taxon>Murinae</taxon>
        <taxon>Rattus</taxon>
    </lineage>
</organism>
<evidence type="ECO:0000313" key="1">
    <source>
        <dbReference type="EMBL" id="EDL78244.1"/>
    </source>
</evidence>
<dbReference type="EMBL" id="CH473993">
    <property type="protein sequence ID" value="EDL78244.1"/>
    <property type="molecule type" value="Genomic_DNA"/>
</dbReference>